<proteinExistence type="predicted"/>
<gene>
    <name evidence="1" type="ORF">ACFQ4B_05265</name>
</gene>
<evidence type="ECO:0000313" key="2">
    <source>
        <dbReference type="Proteomes" id="UP001597180"/>
    </source>
</evidence>
<sequence length="108" mass="12540">MNIYIVSGRSMFGEYTEVVDVFEDMEEKPKSYVCVGTRIDKNKIGKVEESRFIGSYQIALVDSNEIAVARRTIKEKVRQYHQNEFDKTKIALDAIDRHSLNSDIKFRS</sequence>
<name>A0ABW3UGG3_9BACL</name>
<dbReference type="Proteomes" id="UP001597180">
    <property type="component" value="Unassembled WGS sequence"/>
</dbReference>
<dbReference type="RefSeq" id="WP_345595107.1">
    <property type="nucleotide sequence ID" value="NZ_BAABJG010000055.1"/>
</dbReference>
<protein>
    <submittedName>
        <fullName evidence="1">Uncharacterized protein</fullName>
    </submittedName>
</protein>
<comment type="caution">
    <text evidence="1">The sequence shown here is derived from an EMBL/GenBank/DDBJ whole genome shotgun (WGS) entry which is preliminary data.</text>
</comment>
<dbReference type="EMBL" id="JBHTLU010000012">
    <property type="protein sequence ID" value="MFD1219517.1"/>
    <property type="molecule type" value="Genomic_DNA"/>
</dbReference>
<reference evidence="2" key="1">
    <citation type="journal article" date="2019" name="Int. J. Syst. Evol. Microbiol.">
        <title>The Global Catalogue of Microorganisms (GCM) 10K type strain sequencing project: providing services to taxonomists for standard genome sequencing and annotation.</title>
        <authorList>
            <consortium name="The Broad Institute Genomics Platform"/>
            <consortium name="The Broad Institute Genome Sequencing Center for Infectious Disease"/>
            <person name="Wu L."/>
            <person name="Ma J."/>
        </authorList>
    </citation>
    <scope>NUCLEOTIDE SEQUENCE [LARGE SCALE GENOMIC DNA]</scope>
    <source>
        <strain evidence="2">CCUG 53270</strain>
    </source>
</reference>
<evidence type="ECO:0000313" key="1">
    <source>
        <dbReference type="EMBL" id="MFD1219517.1"/>
    </source>
</evidence>
<accession>A0ABW3UGG3</accession>
<keyword evidence="2" id="KW-1185">Reference proteome</keyword>
<organism evidence="1 2">
    <name type="scientific">Paenibacillus vulneris</name>
    <dbReference type="NCBI Taxonomy" id="1133364"/>
    <lineage>
        <taxon>Bacteria</taxon>
        <taxon>Bacillati</taxon>
        <taxon>Bacillota</taxon>
        <taxon>Bacilli</taxon>
        <taxon>Bacillales</taxon>
        <taxon>Paenibacillaceae</taxon>
        <taxon>Paenibacillus</taxon>
    </lineage>
</organism>